<organism evidence="2 3">
    <name type="scientific">Thermus filiformis</name>
    <dbReference type="NCBI Taxonomy" id="276"/>
    <lineage>
        <taxon>Bacteria</taxon>
        <taxon>Thermotogati</taxon>
        <taxon>Deinococcota</taxon>
        <taxon>Deinococci</taxon>
        <taxon>Thermales</taxon>
        <taxon>Thermaceae</taxon>
        <taxon>Thermus</taxon>
    </lineage>
</organism>
<reference evidence="2 3" key="1">
    <citation type="journal article" date="2015" name="Genome Announc.">
        <title>Draft Genome Sequence of the Thermophile Thermus filiformis ATCC 43280, Producer of Carotenoid-(Di)glucoside-Branched Fatty Acid (Di)esters and Source of Hyperthermostable Enzymes of Biotechnological Interest.</title>
        <authorList>
            <person name="Mandelli F."/>
            <person name="Oliveira Ramires B."/>
            <person name="Couger M.B."/>
            <person name="Paixao D.A."/>
            <person name="Camilo C.M."/>
            <person name="Polikarpov I."/>
            <person name="Prade R."/>
            <person name="Riano-Pachon D.M."/>
            <person name="Squina F.M."/>
        </authorList>
    </citation>
    <scope>NUCLEOTIDE SEQUENCE [LARGE SCALE GENOMIC DNA]</scope>
    <source>
        <strain evidence="2 3">ATCC 43280</strain>
    </source>
</reference>
<keyword evidence="3" id="KW-1185">Reference proteome</keyword>
<evidence type="ECO:0000313" key="3">
    <source>
        <dbReference type="Proteomes" id="UP000030364"/>
    </source>
</evidence>
<dbReference type="STRING" id="276.THFILI_07200"/>
<evidence type="ECO:0000259" key="1">
    <source>
        <dbReference type="Pfam" id="PF01037"/>
    </source>
</evidence>
<dbReference type="GO" id="GO:0043565">
    <property type="term" value="F:sequence-specific DNA binding"/>
    <property type="evidence" value="ECO:0007669"/>
    <property type="project" value="TreeGrafter"/>
</dbReference>
<accession>A0A0A2XDA6</accession>
<proteinExistence type="predicted"/>
<gene>
    <name evidence="2" type="ORF">THFILI_07200</name>
</gene>
<dbReference type="Proteomes" id="UP000030364">
    <property type="component" value="Unassembled WGS sequence"/>
</dbReference>
<dbReference type="RefSeq" id="WP_038060247.1">
    <property type="nucleotide sequence ID" value="NZ_JPSL02000039.1"/>
</dbReference>
<dbReference type="InterPro" id="IPR011008">
    <property type="entry name" value="Dimeric_a/b-barrel"/>
</dbReference>
<dbReference type="InterPro" id="IPR019887">
    <property type="entry name" value="Tscrpt_reg_AsnC/Lrp_C"/>
</dbReference>
<dbReference type="EMBL" id="JPSL02000039">
    <property type="protein sequence ID" value="KGQ23124.2"/>
    <property type="molecule type" value="Genomic_DNA"/>
</dbReference>
<protein>
    <submittedName>
        <fullName evidence="2">AsnC family transcriptional regulator</fullName>
    </submittedName>
</protein>
<dbReference type="PANTHER" id="PTHR30154">
    <property type="entry name" value="LEUCINE-RESPONSIVE REGULATORY PROTEIN"/>
    <property type="match status" value="1"/>
</dbReference>
<dbReference type="PANTHER" id="PTHR30154:SF34">
    <property type="entry name" value="TRANSCRIPTIONAL REGULATOR AZLB"/>
    <property type="match status" value="1"/>
</dbReference>
<dbReference type="GO" id="GO:0043200">
    <property type="term" value="P:response to amino acid"/>
    <property type="evidence" value="ECO:0007669"/>
    <property type="project" value="TreeGrafter"/>
</dbReference>
<sequence length="93" mass="10197">MVTAFVFIQARKDLIPSTGEALAEMEGVAEVYSVTGPWDLIAVLRLKDLEALDEVVTQGIHALPGVERTETHLAFRTYPRRLLDQGFGLGTSP</sequence>
<dbReference type="AlphaFoldDB" id="A0A0A2XDA6"/>
<dbReference type="SUPFAM" id="SSF54909">
    <property type="entry name" value="Dimeric alpha+beta barrel"/>
    <property type="match status" value="1"/>
</dbReference>
<name>A0A0A2XDA6_THEFI</name>
<evidence type="ECO:0000313" key="2">
    <source>
        <dbReference type="EMBL" id="KGQ23124.2"/>
    </source>
</evidence>
<feature type="domain" description="Transcription regulator AsnC/Lrp ligand binding" evidence="1">
    <location>
        <begin position="14"/>
        <end position="77"/>
    </location>
</feature>
<dbReference type="Gene3D" id="3.30.70.920">
    <property type="match status" value="1"/>
</dbReference>
<dbReference type="Pfam" id="PF01037">
    <property type="entry name" value="AsnC_trans_reg"/>
    <property type="match status" value="1"/>
</dbReference>
<dbReference type="OrthoDB" id="70544at2"/>
<dbReference type="GO" id="GO:0005829">
    <property type="term" value="C:cytosol"/>
    <property type="evidence" value="ECO:0007669"/>
    <property type="project" value="TreeGrafter"/>
</dbReference>
<comment type="caution">
    <text evidence="2">The sequence shown here is derived from an EMBL/GenBank/DDBJ whole genome shotgun (WGS) entry which is preliminary data.</text>
</comment>